<feature type="compositionally biased region" description="Basic and acidic residues" evidence="1">
    <location>
        <begin position="1"/>
        <end position="35"/>
    </location>
</feature>
<evidence type="ECO:0008006" key="4">
    <source>
        <dbReference type="Google" id="ProtNLM"/>
    </source>
</evidence>
<protein>
    <recommendedName>
        <fullName evidence="4">Stress-induced protein</fullName>
    </recommendedName>
</protein>
<dbReference type="RefSeq" id="WP_201693373.1">
    <property type="nucleotide sequence ID" value="NZ_JAEQND010000022.1"/>
</dbReference>
<keyword evidence="3" id="KW-1185">Reference proteome</keyword>
<sequence length="63" mass="6661">MPTPNDDRSRSKDPMQDDFRDASNNRSKQIGEESQKQGQQEQGGQAQGAGSGPGQGTGAGQKK</sequence>
<evidence type="ECO:0000256" key="1">
    <source>
        <dbReference type="SAM" id="MobiDB-lite"/>
    </source>
</evidence>
<name>A0ABS1JWS1_9BURK</name>
<accession>A0ABS1JWS1</accession>
<gene>
    <name evidence="2" type="ORF">JI746_26755</name>
</gene>
<feature type="compositionally biased region" description="Gly residues" evidence="1">
    <location>
        <begin position="45"/>
        <end position="63"/>
    </location>
</feature>
<comment type="caution">
    <text evidence="2">The sequence shown here is derived from an EMBL/GenBank/DDBJ whole genome shotgun (WGS) entry which is preliminary data.</text>
</comment>
<organism evidence="2 3">
    <name type="scientific">Ramlibacter alkalitolerans</name>
    <dbReference type="NCBI Taxonomy" id="2039631"/>
    <lineage>
        <taxon>Bacteria</taxon>
        <taxon>Pseudomonadati</taxon>
        <taxon>Pseudomonadota</taxon>
        <taxon>Betaproteobacteria</taxon>
        <taxon>Burkholderiales</taxon>
        <taxon>Comamonadaceae</taxon>
        <taxon>Ramlibacter</taxon>
    </lineage>
</organism>
<dbReference type="EMBL" id="JAEQND010000022">
    <property type="protein sequence ID" value="MBL0428733.1"/>
    <property type="molecule type" value="Genomic_DNA"/>
</dbReference>
<evidence type="ECO:0000313" key="3">
    <source>
        <dbReference type="Proteomes" id="UP000622707"/>
    </source>
</evidence>
<proteinExistence type="predicted"/>
<feature type="region of interest" description="Disordered" evidence="1">
    <location>
        <begin position="1"/>
        <end position="63"/>
    </location>
</feature>
<dbReference type="Proteomes" id="UP000622707">
    <property type="component" value="Unassembled WGS sequence"/>
</dbReference>
<evidence type="ECO:0000313" key="2">
    <source>
        <dbReference type="EMBL" id="MBL0428733.1"/>
    </source>
</evidence>
<reference evidence="2 3" key="1">
    <citation type="journal article" date="2017" name="Int. J. Syst. Evol. Microbiol.">
        <title>Ramlibacter alkalitolerans sp. nov., alkali-tolerant bacterium isolated from soil of ginseng.</title>
        <authorList>
            <person name="Lee D.H."/>
            <person name="Cha C.J."/>
        </authorList>
    </citation>
    <scope>NUCLEOTIDE SEQUENCE [LARGE SCALE GENOMIC DNA]</scope>
    <source>
        <strain evidence="2 3">KACC 19305</strain>
    </source>
</reference>